<dbReference type="PANTHER" id="PTHR35568">
    <property type="entry name" value="TRANSCRIPTIONAL REGULATOR DAUR"/>
    <property type="match status" value="1"/>
</dbReference>
<name>A0A0H5Q172_9ZZZZ</name>
<organism evidence="2">
    <name type="scientific">uncultured prokaryote</name>
    <dbReference type="NCBI Taxonomy" id="198431"/>
    <lineage>
        <taxon>unclassified sequences</taxon>
        <taxon>environmental samples</taxon>
    </lineage>
</organism>
<reference evidence="2" key="1">
    <citation type="submission" date="2015-06" db="EMBL/GenBank/DDBJ databases">
        <authorList>
            <person name="Joergensen T."/>
        </authorList>
    </citation>
    <scope>NUCLEOTIDE SEQUENCE</scope>
    <source>
        <strain evidence="2">RGRH0747</strain>
    </source>
</reference>
<evidence type="ECO:0000313" key="2">
    <source>
        <dbReference type="EMBL" id="CRY95721.1"/>
    </source>
</evidence>
<dbReference type="InterPro" id="IPR013559">
    <property type="entry name" value="YheO"/>
</dbReference>
<feature type="domain" description="YheO-like" evidence="1">
    <location>
        <begin position="1"/>
        <end position="107"/>
    </location>
</feature>
<dbReference type="EMBL" id="LN853358">
    <property type="protein sequence ID" value="CRY95721.1"/>
    <property type="molecule type" value="Genomic_DNA"/>
</dbReference>
<dbReference type="InterPro" id="IPR039446">
    <property type="entry name" value="DauR-like"/>
</dbReference>
<evidence type="ECO:0000259" key="1">
    <source>
        <dbReference type="Pfam" id="PF08348"/>
    </source>
</evidence>
<proteinExistence type="predicted"/>
<protein>
    <recommendedName>
        <fullName evidence="1">YheO-like domain-containing protein</fullName>
    </recommendedName>
</protein>
<dbReference type="AlphaFoldDB" id="A0A0H5Q172"/>
<reference evidence="2" key="2">
    <citation type="submission" date="2015-07" db="EMBL/GenBank/DDBJ databases">
        <title>Plasmids, circular viruses and viroids from rat gut.</title>
        <authorList>
            <person name="Jorgensen T.J."/>
            <person name="Hansen M.A."/>
            <person name="Xu Z."/>
            <person name="Tabak M.A."/>
            <person name="Sorensen S.J."/>
            <person name="Hansen L.H."/>
        </authorList>
    </citation>
    <scope>NUCLEOTIDE SEQUENCE</scope>
    <source>
        <strain evidence="2">RGRH0747</strain>
    </source>
</reference>
<dbReference type="PANTHER" id="PTHR35568:SF1">
    <property type="entry name" value="TRANSCRIPTIONAL REGULATOR DAUR"/>
    <property type="match status" value="1"/>
</dbReference>
<sequence>MAAGIAAQFGSSCEVVIHDLSRNPDHSIVHIVNGHVSGRKVGDGASHVVMEQFKTNDPQPRDHLSYLMKTPDGKILKSSTVYIRGGKGKVSAILAINYDISALLMVESAIHGLVSTEEPQPAEPEKIVNINDLLEELILQSVALVVQVPRPRKRASS</sequence>
<dbReference type="Pfam" id="PF08348">
    <property type="entry name" value="PAS_6"/>
    <property type="match status" value="1"/>
</dbReference>
<accession>A0A0H5Q172</accession>